<name>A0A840I4A1_9PROT</name>
<evidence type="ECO:0000313" key="1">
    <source>
        <dbReference type="EMBL" id="MBB4659093.1"/>
    </source>
</evidence>
<gene>
    <name evidence="1" type="ORF">GGQ59_001618</name>
</gene>
<dbReference type="InterPro" id="IPR036013">
    <property type="entry name" value="Band_7/SPFH_dom_sf"/>
</dbReference>
<dbReference type="Gene3D" id="3.30.479.30">
    <property type="entry name" value="Band 7 domain"/>
    <property type="match status" value="1"/>
</dbReference>
<reference evidence="1 2" key="1">
    <citation type="submission" date="2020-08" db="EMBL/GenBank/DDBJ databases">
        <title>Genomic Encyclopedia of Type Strains, Phase IV (KMG-IV): sequencing the most valuable type-strain genomes for metagenomic binning, comparative biology and taxonomic classification.</title>
        <authorList>
            <person name="Goeker M."/>
        </authorList>
    </citation>
    <scope>NUCLEOTIDE SEQUENCE [LARGE SCALE GENOMIC DNA]</scope>
    <source>
        <strain evidence="1 2">DSM 102850</strain>
    </source>
</reference>
<accession>A0A840I4A1</accession>
<dbReference type="Proteomes" id="UP000563524">
    <property type="component" value="Unassembled WGS sequence"/>
</dbReference>
<evidence type="ECO:0000313" key="2">
    <source>
        <dbReference type="Proteomes" id="UP000563524"/>
    </source>
</evidence>
<keyword evidence="2" id="KW-1185">Reference proteome</keyword>
<organism evidence="1 2">
    <name type="scientific">Parvularcula dongshanensis</name>
    <dbReference type="NCBI Taxonomy" id="1173995"/>
    <lineage>
        <taxon>Bacteria</taxon>
        <taxon>Pseudomonadati</taxon>
        <taxon>Pseudomonadota</taxon>
        <taxon>Alphaproteobacteria</taxon>
        <taxon>Parvularculales</taxon>
        <taxon>Parvularculaceae</taxon>
        <taxon>Parvularcula</taxon>
    </lineage>
</organism>
<sequence length="77" mass="8478">MSVFFRTLAPGGTVYRIRDINAAVATTLAGIMCSEIGRLELNEVQSQRAEVTERIKLEVADAVPEWSIQLRGPRSST</sequence>
<protein>
    <submittedName>
        <fullName evidence="1">Uncharacterized protein</fullName>
    </submittedName>
</protein>
<comment type="caution">
    <text evidence="1">The sequence shown here is derived from an EMBL/GenBank/DDBJ whole genome shotgun (WGS) entry which is preliminary data.</text>
</comment>
<dbReference type="AlphaFoldDB" id="A0A840I4A1"/>
<dbReference type="EMBL" id="JACHOB010000003">
    <property type="protein sequence ID" value="MBB4659093.1"/>
    <property type="molecule type" value="Genomic_DNA"/>
</dbReference>
<dbReference type="SUPFAM" id="SSF117892">
    <property type="entry name" value="Band 7/SPFH domain"/>
    <property type="match status" value="1"/>
</dbReference>
<proteinExistence type="predicted"/>